<name>A0A0A1MBR0_9BACI</name>
<dbReference type="SUPFAM" id="SSF55347">
    <property type="entry name" value="Glyceraldehyde-3-phosphate dehydrogenase-like, C-terminal domain"/>
    <property type="match status" value="1"/>
</dbReference>
<dbReference type="InterPro" id="IPR051450">
    <property type="entry name" value="Gfo/Idh/MocA_Oxidoreductases"/>
</dbReference>
<organism evidence="3 4">
    <name type="scientific">Oceanobacillus oncorhynchi</name>
    <dbReference type="NCBI Taxonomy" id="545501"/>
    <lineage>
        <taxon>Bacteria</taxon>
        <taxon>Bacillati</taxon>
        <taxon>Bacillota</taxon>
        <taxon>Bacilli</taxon>
        <taxon>Bacillales</taxon>
        <taxon>Bacillaceae</taxon>
        <taxon>Oceanobacillus</taxon>
    </lineage>
</organism>
<gene>
    <name evidence="3" type="primary">afr_2</name>
    <name evidence="3" type="ORF">BN997_00306</name>
</gene>
<dbReference type="Gene3D" id="3.30.360.10">
    <property type="entry name" value="Dihydrodipicolinate Reductase, domain 2"/>
    <property type="match status" value="1"/>
</dbReference>
<dbReference type="Gene3D" id="3.40.50.720">
    <property type="entry name" value="NAD(P)-binding Rossmann-like Domain"/>
    <property type="match status" value="1"/>
</dbReference>
<dbReference type="OrthoDB" id="9815825at2"/>
<dbReference type="InterPro" id="IPR000683">
    <property type="entry name" value="Gfo/Idh/MocA-like_OxRdtase_N"/>
</dbReference>
<reference evidence="3 4" key="1">
    <citation type="submission" date="2014-11" db="EMBL/GenBank/DDBJ databases">
        <authorList>
            <person name="Urmite Genomes Urmite Genomes"/>
        </authorList>
    </citation>
    <scope>NUCLEOTIDE SEQUENCE [LARGE SCALE GENOMIC DNA]</scope>
    <source>
        <strain evidence="3 4">Oc5</strain>
    </source>
</reference>
<accession>A0A0A1MBR0</accession>
<dbReference type="InterPro" id="IPR036291">
    <property type="entry name" value="NAD(P)-bd_dom_sf"/>
</dbReference>
<sequence>MKVGIISFAHGHAYSYANALNNLPEIELYGIADEEEVRGKDAAEQFNTKYFSDYHDLLKEPIDAVIITSENQKHFEHVKAAANHNKHVLCEKPLSSNVKDAEEMIKICREKGVILQTAFPVRFNKPVQNAKQTIDTGDLGNIIAVKGTNRGTNPGGWFVQKEKSGGGAVIDHTVHVVDLIRWFTNAEVTEVYAEIDDKLSDGEIDDTGLLTMEFDNGMFATLDCSWSRNKDYPTWGDVTLEIIGTKGTLSVDAFAQKLDVYSSEGVKWNFWGDDMDEGLIENFIQAVKENKDPFITGEDGLRALEVAMAAYRSSARKTAVMLSEL</sequence>
<dbReference type="PANTHER" id="PTHR43377:SF1">
    <property type="entry name" value="BILIVERDIN REDUCTASE A"/>
    <property type="match status" value="1"/>
</dbReference>
<dbReference type="Pfam" id="PF22725">
    <property type="entry name" value="GFO_IDH_MocA_C3"/>
    <property type="match status" value="1"/>
</dbReference>
<dbReference type="Proteomes" id="UP000040453">
    <property type="component" value="Unassembled WGS sequence"/>
</dbReference>
<feature type="domain" description="GFO/IDH/MocA-like oxidoreductase" evidence="2">
    <location>
        <begin position="127"/>
        <end position="249"/>
    </location>
</feature>
<dbReference type="AlphaFoldDB" id="A0A0A1MBR0"/>
<dbReference type="PANTHER" id="PTHR43377">
    <property type="entry name" value="BILIVERDIN REDUCTASE A"/>
    <property type="match status" value="1"/>
</dbReference>
<dbReference type="RefSeq" id="WP_042529010.1">
    <property type="nucleotide sequence ID" value="NZ_CDGG01000001.1"/>
</dbReference>
<dbReference type="GO" id="GO:0000166">
    <property type="term" value="F:nucleotide binding"/>
    <property type="evidence" value="ECO:0007669"/>
    <property type="project" value="InterPro"/>
</dbReference>
<dbReference type="EMBL" id="CDGG01000001">
    <property type="protein sequence ID" value="CEI80503.1"/>
    <property type="molecule type" value="Genomic_DNA"/>
</dbReference>
<dbReference type="STRING" id="545501.BN997_00306"/>
<dbReference type="Pfam" id="PF01408">
    <property type="entry name" value="GFO_IDH_MocA"/>
    <property type="match status" value="1"/>
</dbReference>
<evidence type="ECO:0000313" key="3">
    <source>
        <dbReference type="EMBL" id="CEI80503.1"/>
    </source>
</evidence>
<proteinExistence type="predicted"/>
<evidence type="ECO:0000313" key="4">
    <source>
        <dbReference type="Proteomes" id="UP000040453"/>
    </source>
</evidence>
<dbReference type="InterPro" id="IPR055170">
    <property type="entry name" value="GFO_IDH_MocA-like_dom"/>
</dbReference>
<evidence type="ECO:0000259" key="1">
    <source>
        <dbReference type="Pfam" id="PF01408"/>
    </source>
</evidence>
<protein>
    <submittedName>
        <fullName evidence="3">1,5-anhydro-D-fructose reductase</fullName>
    </submittedName>
</protein>
<dbReference type="SUPFAM" id="SSF51735">
    <property type="entry name" value="NAD(P)-binding Rossmann-fold domains"/>
    <property type="match status" value="1"/>
</dbReference>
<evidence type="ECO:0000259" key="2">
    <source>
        <dbReference type="Pfam" id="PF22725"/>
    </source>
</evidence>
<keyword evidence="4" id="KW-1185">Reference proteome</keyword>
<feature type="domain" description="Gfo/Idh/MocA-like oxidoreductase N-terminal" evidence="1">
    <location>
        <begin position="3"/>
        <end position="118"/>
    </location>
</feature>